<name>A0A3N0X1A3_9FLAO</name>
<dbReference type="InterPro" id="IPR009061">
    <property type="entry name" value="DNA-bd_dom_put_sf"/>
</dbReference>
<keyword evidence="2" id="KW-0238">DNA-binding</keyword>
<dbReference type="AlphaFoldDB" id="A0A3N0X1A3"/>
<dbReference type="OrthoDB" id="1524679at2"/>
<evidence type="ECO:0000313" key="3">
    <source>
        <dbReference type="Proteomes" id="UP000270224"/>
    </source>
</evidence>
<dbReference type="Proteomes" id="UP000270224">
    <property type="component" value="Unassembled WGS sequence"/>
</dbReference>
<organism evidence="2 3">
    <name type="scientific">Kaistella daneshvariae</name>
    <dbReference type="NCBI Taxonomy" id="2487074"/>
    <lineage>
        <taxon>Bacteria</taxon>
        <taxon>Pseudomonadati</taxon>
        <taxon>Bacteroidota</taxon>
        <taxon>Flavobacteriia</taxon>
        <taxon>Flavobacteriales</taxon>
        <taxon>Weeksellaceae</taxon>
        <taxon>Chryseobacterium group</taxon>
        <taxon>Kaistella</taxon>
    </lineage>
</organism>
<reference evidence="3" key="1">
    <citation type="submission" date="2018-11" db="EMBL/GenBank/DDBJ databases">
        <title>Proposal to divide the Flavobacteriaceae and reorganize its genera based on Amino Acid Identity values calculated from whole genome sequences.</title>
        <authorList>
            <person name="Nicholson A.C."/>
            <person name="Gulvik C.A."/>
            <person name="Whitney A.M."/>
            <person name="Humrighouse B.W."/>
            <person name="Bell M."/>
            <person name="Holmens B."/>
            <person name="Steigerwalt A."/>
            <person name="Villarma A."/>
            <person name="Sheth M."/>
            <person name="Batra D."/>
            <person name="Pryor J."/>
            <person name="Bernardet J.-F."/>
            <person name="Hugo C."/>
            <person name="Kampfer P."/>
            <person name="Newman J."/>
            <person name="Mcquiston J.R."/>
        </authorList>
    </citation>
    <scope>NUCLEOTIDE SEQUENCE [LARGE SCALE GENOMIC DNA]</scope>
    <source>
        <strain evidence="3">H3056</strain>
    </source>
</reference>
<dbReference type="EMBL" id="RJUG01000002">
    <property type="protein sequence ID" value="ROI10089.1"/>
    <property type="molecule type" value="Genomic_DNA"/>
</dbReference>
<feature type="domain" description="Helix-turn-helix" evidence="1">
    <location>
        <begin position="36"/>
        <end position="84"/>
    </location>
</feature>
<evidence type="ECO:0000259" key="1">
    <source>
        <dbReference type="Pfam" id="PF12728"/>
    </source>
</evidence>
<protein>
    <submittedName>
        <fullName evidence="2">DNA-binding protein</fullName>
    </submittedName>
</protein>
<dbReference type="RefSeq" id="WP_123265335.1">
    <property type="nucleotide sequence ID" value="NZ_RJUG01000002.1"/>
</dbReference>
<comment type="caution">
    <text evidence="2">The sequence shown here is derived from an EMBL/GenBank/DDBJ whole genome shotgun (WGS) entry which is preliminary data.</text>
</comment>
<dbReference type="GO" id="GO:0003677">
    <property type="term" value="F:DNA binding"/>
    <property type="evidence" value="ECO:0007669"/>
    <property type="project" value="UniProtKB-KW"/>
</dbReference>
<evidence type="ECO:0000313" key="2">
    <source>
        <dbReference type="EMBL" id="ROI10089.1"/>
    </source>
</evidence>
<gene>
    <name evidence="2" type="ORF">EGI11_04895</name>
</gene>
<proteinExistence type="predicted"/>
<dbReference type="SUPFAM" id="SSF46955">
    <property type="entry name" value="Putative DNA-binding domain"/>
    <property type="match status" value="1"/>
</dbReference>
<dbReference type="Pfam" id="PF12728">
    <property type="entry name" value="HTH_17"/>
    <property type="match status" value="1"/>
</dbReference>
<sequence length="93" mass="10926">MSLEVLTKEDLQKFKVELLADIRGLFQVKTTEQKLWLRSAEVKELLNISAGTLQKLRLNQTLRYSRIGGTLYYKYQDIEELLQKENTDYPQST</sequence>
<dbReference type="InterPro" id="IPR041657">
    <property type="entry name" value="HTH_17"/>
</dbReference>
<dbReference type="PANTHER" id="PTHR34585:SF22">
    <property type="entry name" value="HELIX-TURN-HELIX DOMAIN-CONTAINING PROTEIN"/>
    <property type="match status" value="1"/>
</dbReference>
<accession>A0A3N0X1A3</accession>
<dbReference type="PANTHER" id="PTHR34585">
    <property type="match status" value="1"/>
</dbReference>